<sequence length="127" mass="14407">MCAISMRLSTDRSSNPSRAAVTNEELGDTWEFLAKAIAGTRWFKEKLVIERIKEGLKEWLSTVEGTSDLDTIAQVMPKLDVVSALDFKLREWALKVTHFIHHPPHSAEDPSNMVFKPLLSDAYLMTF</sequence>
<accession>A0A6A4GRH8</accession>
<reference evidence="1" key="1">
    <citation type="journal article" date="2019" name="Environ. Microbiol.">
        <title>Fungal ecological strategies reflected in gene transcription - a case study of two litter decomposers.</title>
        <authorList>
            <person name="Barbi F."/>
            <person name="Kohler A."/>
            <person name="Barry K."/>
            <person name="Baskaran P."/>
            <person name="Daum C."/>
            <person name="Fauchery L."/>
            <person name="Ihrmark K."/>
            <person name="Kuo A."/>
            <person name="LaButti K."/>
            <person name="Lipzen A."/>
            <person name="Morin E."/>
            <person name="Grigoriev I.V."/>
            <person name="Henrissat B."/>
            <person name="Lindahl B."/>
            <person name="Martin F."/>
        </authorList>
    </citation>
    <scope>NUCLEOTIDE SEQUENCE</scope>
    <source>
        <strain evidence="1">JB14</strain>
    </source>
</reference>
<dbReference type="AlphaFoldDB" id="A0A6A4GRH8"/>
<proteinExistence type="predicted"/>
<gene>
    <name evidence="1" type="ORF">BT96DRAFT_947638</name>
</gene>
<organism evidence="1 2">
    <name type="scientific">Gymnopus androsaceus JB14</name>
    <dbReference type="NCBI Taxonomy" id="1447944"/>
    <lineage>
        <taxon>Eukaryota</taxon>
        <taxon>Fungi</taxon>
        <taxon>Dikarya</taxon>
        <taxon>Basidiomycota</taxon>
        <taxon>Agaricomycotina</taxon>
        <taxon>Agaricomycetes</taxon>
        <taxon>Agaricomycetidae</taxon>
        <taxon>Agaricales</taxon>
        <taxon>Marasmiineae</taxon>
        <taxon>Omphalotaceae</taxon>
        <taxon>Gymnopus</taxon>
    </lineage>
</organism>
<dbReference type="Proteomes" id="UP000799118">
    <property type="component" value="Unassembled WGS sequence"/>
</dbReference>
<keyword evidence="2" id="KW-1185">Reference proteome</keyword>
<evidence type="ECO:0000313" key="1">
    <source>
        <dbReference type="EMBL" id="KAE9388389.1"/>
    </source>
</evidence>
<dbReference type="EMBL" id="ML769746">
    <property type="protein sequence ID" value="KAE9388389.1"/>
    <property type="molecule type" value="Genomic_DNA"/>
</dbReference>
<protein>
    <submittedName>
        <fullName evidence="1">Uncharacterized protein</fullName>
    </submittedName>
</protein>
<evidence type="ECO:0000313" key="2">
    <source>
        <dbReference type="Proteomes" id="UP000799118"/>
    </source>
</evidence>
<name>A0A6A4GRH8_9AGAR</name>